<protein>
    <submittedName>
        <fullName evidence="1">Uncharacterized protein</fullName>
    </submittedName>
</protein>
<evidence type="ECO:0000313" key="1">
    <source>
        <dbReference type="EMBL" id="KAI3715810.1"/>
    </source>
</evidence>
<proteinExistence type="predicted"/>
<evidence type="ECO:0000313" key="2">
    <source>
        <dbReference type="Proteomes" id="UP001055879"/>
    </source>
</evidence>
<reference evidence="1 2" key="2">
    <citation type="journal article" date="2022" name="Mol. Ecol. Resour.">
        <title>The genomes of chicory, endive, great burdock and yacon provide insights into Asteraceae paleo-polyploidization history and plant inulin production.</title>
        <authorList>
            <person name="Fan W."/>
            <person name="Wang S."/>
            <person name="Wang H."/>
            <person name="Wang A."/>
            <person name="Jiang F."/>
            <person name="Liu H."/>
            <person name="Zhao H."/>
            <person name="Xu D."/>
            <person name="Zhang Y."/>
        </authorList>
    </citation>
    <scope>NUCLEOTIDE SEQUENCE [LARGE SCALE GENOMIC DNA]</scope>
    <source>
        <strain evidence="2">cv. Niubang</strain>
    </source>
</reference>
<organism evidence="1 2">
    <name type="scientific">Arctium lappa</name>
    <name type="common">Greater burdock</name>
    <name type="synonym">Lappa major</name>
    <dbReference type="NCBI Taxonomy" id="4217"/>
    <lineage>
        <taxon>Eukaryota</taxon>
        <taxon>Viridiplantae</taxon>
        <taxon>Streptophyta</taxon>
        <taxon>Embryophyta</taxon>
        <taxon>Tracheophyta</taxon>
        <taxon>Spermatophyta</taxon>
        <taxon>Magnoliopsida</taxon>
        <taxon>eudicotyledons</taxon>
        <taxon>Gunneridae</taxon>
        <taxon>Pentapetalae</taxon>
        <taxon>asterids</taxon>
        <taxon>campanulids</taxon>
        <taxon>Asterales</taxon>
        <taxon>Asteraceae</taxon>
        <taxon>Carduoideae</taxon>
        <taxon>Cardueae</taxon>
        <taxon>Arctiinae</taxon>
        <taxon>Arctium</taxon>
    </lineage>
</organism>
<keyword evidence="2" id="KW-1185">Reference proteome</keyword>
<sequence>MKFTSLCLTAKALVLFMVLGQLFRSGSVASDVHPKQSVPIENKSNNSKPAVVQVKAHLSKMDGESLDRILSSTNVYKAILFYASWCPFSRNAQPKFDALATMYPHKLSM</sequence>
<reference evidence="2" key="1">
    <citation type="journal article" date="2022" name="Mol. Ecol. Resour.">
        <title>The genomes of chicory, endive, great burdock and yacon provide insights into Asteraceae palaeo-polyploidization history and plant inulin production.</title>
        <authorList>
            <person name="Fan W."/>
            <person name="Wang S."/>
            <person name="Wang H."/>
            <person name="Wang A."/>
            <person name="Jiang F."/>
            <person name="Liu H."/>
            <person name="Zhao H."/>
            <person name="Xu D."/>
            <person name="Zhang Y."/>
        </authorList>
    </citation>
    <scope>NUCLEOTIDE SEQUENCE [LARGE SCALE GENOMIC DNA]</scope>
    <source>
        <strain evidence="2">cv. Niubang</strain>
    </source>
</reference>
<dbReference type="EMBL" id="CM042053">
    <property type="protein sequence ID" value="KAI3715810.1"/>
    <property type="molecule type" value="Genomic_DNA"/>
</dbReference>
<name>A0ACB9B558_ARCLA</name>
<comment type="caution">
    <text evidence="1">The sequence shown here is derived from an EMBL/GenBank/DDBJ whole genome shotgun (WGS) entry which is preliminary data.</text>
</comment>
<dbReference type="Proteomes" id="UP001055879">
    <property type="component" value="Linkage Group LG07"/>
</dbReference>
<gene>
    <name evidence="1" type="ORF">L6452_22797</name>
</gene>
<accession>A0ACB9B558</accession>